<gene>
    <name evidence="1" type="ORF">DD666_10170</name>
</gene>
<dbReference type="EMBL" id="DOEK01000027">
    <property type="protein sequence ID" value="HBP29767.1"/>
    <property type="molecule type" value="Genomic_DNA"/>
</dbReference>
<organism evidence="1 2">
    <name type="scientific">Advenella kashmirensis</name>
    <dbReference type="NCBI Taxonomy" id="310575"/>
    <lineage>
        <taxon>Bacteria</taxon>
        <taxon>Pseudomonadati</taxon>
        <taxon>Pseudomonadota</taxon>
        <taxon>Betaproteobacteria</taxon>
        <taxon>Burkholderiales</taxon>
        <taxon>Alcaligenaceae</taxon>
    </lineage>
</organism>
<dbReference type="InterPro" id="IPR007460">
    <property type="entry name" value="BrnT_toxin"/>
</dbReference>
<comment type="caution">
    <text evidence="1">The sequence shown here is derived from an EMBL/GenBank/DDBJ whole genome shotgun (WGS) entry which is preliminary data.</text>
</comment>
<protein>
    <recommendedName>
        <fullName evidence="3">BrnT family toxin</fullName>
    </recommendedName>
</protein>
<evidence type="ECO:0000313" key="1">
    <source>
        <dbReference type="EMBL" id="HBP29767.1"/>
    </source>
</evidence>
<dbReference type="Proteomes" id="UP000264036">
    <property type="component" value="Unassembled WGS sequence"/>
</dbReference>
<evidence type="ECO:0000313" key="2">
    <source>
        <dbReference type="Proteomes" id="UP000264036"/>
    </source>
</evidence>
<accession>A0A356LFK4</accession>
<dbReference type="AlphaFoldDB" id="A0A356LFK4"/>
<sequence length="101" mass="11783">MGKRLSVTGFDWDAGNWPKCAKHGLSRIEVEEIFDGLPMVMADPHPGEPRMRAIGKTRSGRYVFLVFMIRVVNGRHLIRPISARYMHQKEITFYEQQHRKT</sequence>
<dbReference type="Pfam" id="PF04365">
    <property type="entry name" value="BrnT_toxin"/>
    <property type="match status" value="1"/>
</dbReference>
<name>A0A356LFK4_9BURK</name>
<proteinExistence type="predicted"/>
<evidence type="ECO:0008006" key="3">
    <source>
        <dbReference type="Google" id="ProtNLM"/>
    </source>
</evidence>
<dbReference type="Gene3D" id="3.10.450.530">
    <property type="entry name" value="Ribonuclease toxin, BrnT, of type II toxin-antitoxin system"/>
    <property type="match status" value="1"/>
</dbReference>
<reference evidence="1 2" key="1">
    <citation type="journal article" date="2018" name="Nat. Biotechnol.">
        <title>A standardized bacterial taxonomy based on genome phylogeny substantially revises the tree of life.</title>
        <authorList>
            <person name="Parks D.H."/>
            <person name="Chuvochina M."/>
            <person name="Waite D.W."/>
            <person name="Rinke C."/>
            <person name="Skarshewski A."/>
            <person name="Chaumeil P.A."/>
            <person name="Hugenholtz P."/>
        </authorList>
    </citation>
    <scope>NUCLEOTIDE SEQUENCE [LARGE SCALE GENOMIC DNA]</scope>
    <source>
        <strain evidence="1">UBA10707</strain>
    </source>
</reference>
<dbReference type="InterPro" id="IPR038573">
    <property type="entry name" value="BrnT_sf"/>
</dbReference>